<evidence type="ECO:0000259" key="3">
    <source>
        <dbReference type="Pfam" id="PF03435"/>
    </source>
</evidence>
<gene>
    <name evidence="4" type="ORF">SLS63_012172</name>
</gene>
<dbReference type="InterPro" id="IPR036291">
    <property type="entry name" value="NAD(P)-bd_dom_sf"/>
</dbReference>
<comment type="similarity">
    <text evidence="1">Belongs to the saccharopine dehydrogenase family.</text>
</comment>
<dbReference type="InterPro" id="IPR005097">
    <property type="entry name" value="Sacchrp_dh_NADP-bd"/>
</dbReference>
<name>A0ABR1NS25_DIAER</name>
<dbReference type="PANTHER" id="PTHR12286:SF5">
    <property type="entry name" value="SACCHAROPINE DEHYDROGENASE-LIKE OXIDOREDUCTASE"/>
    <property type="match status" value="1"/>
</dbReference>
<proteinExistence type="inferred from homology"/>
<evidence type="ECO:0000256" key="1">
    <source>
        <dbReference type="ARBA" id="ARBA00038048"/>
    </source>
</evidence>
<sequence>MGFKQHGRTYDLVVFGATGYTGKYTAEHITTHLPTDLKWAIAGRSREKLQKLADELKLLNPDRRQPEIETCGLNSDDLSVLAKKTFVLITTVGPYGQHGEHAFKACAENGTHYFDVTGEVPFVARMIKKYEKVAKQTGSMLFPEIGVESAPADLIVWSLAKHNRTELAAKTREVILSCHRLNSAPSGGTLASLLGFFDTFPLKEITDAFRPYALSPVPNPAAASRPKPSIKTRLTGLRTVPNLGRLTTFLAADTDRAIIGRTWGLLSPAGGTKGGAEAYGPNFDFSEHMRTRNWLSGVLVHWGIALSGFLLAVLPPLRWVVRRLVYKQGDGPDKEQAKKDEIEFRGVAAPDTERPVGKQAYCRATYFGSMYELTGVLLAQAALTVLEDEVDLGGGGVFTPACLGQGFVDRLDGVGFKIQTESVLT</sequence>
<dbReference type="SUPFAM" id="SSF51735">
    <property type="entry name" value="NAD(P)-binding Rossmann-fold domains"/>
    <property type="match status" value="1"/>
</dbReference>
<keyword evidence="2" id="KW-1133">Transmembrane helix</keyword>
<accession>A0ABR1NS25</accession>
<keyword evidence="5" id="KW-1185">Reference proteome</keyword>
<organism evidence="4 5">
    <name type="scientific">Diaporthe eres</name>
    <name type="common">Phomopsis oblonga</name>
    <dbReference type="NCBI Taxonomy" id="83184"/>
    <lineage>
        <taxon>Eukaryota</taxon>
        <taxon>Fungi</taxon>
        <taxon>Dikarya</taxon>
        <taxon>Ascomycota</taxon>
        <taxon>Pezizomycotina</taxon>
        <taxon>Sordariomycetes</taxon>
        <taxon>Sordariomycetidae</taxon>
        <taxon>Diaporthales</taxon>
        <taxon>Diaporthaceae</taxon>
        <taxon>Diaporthe</taxon>
        <taxon>Diaporthe eres species complex</taxon>
    </lineage>
</organism>
<keyword evidence="2" id="KW-0812">Transmembrane</keyword>
<keyword evidence="2" id="KW-0472">Membrane</keyword>
<dbReference type="EMBL" id="JAKNSF020000129">
    <property type="protein sequence ID" value="KAK7713090.1"/>
    <property type="molecule type" value="Genomic_DNA"/>
</dbReference>
<evidence type="ECO:0000256" key="2">
    <source>
        <dbReference type="SAM" id="Phobius"/>
    </source>
</evidence>
<reference evidence="4 5" key="1">
    <citation type="submission" date="2024-02" db="EMBL/GenBank/DDBJ databases">
        <title>De novo assembly and annotation of 12 fungi associated with fruit tree decline syndrome in Ontario, Canada.</title>
        <authorList>
            <person name="Sulman M."/>
            <person name="Ellouze W."/>
            <person name="Ilyukhin E."/>
        </authorList>
    </citation>
    <scope>NUCLEOTIDE SEQUENCE [LARGE SCALE GENOMIC DNA]</scope>
    <source>
        <strain evidence="4 5">M169</strain>
    </source>
</reference>
<evidence type="ECO:0000313" key="5">
    <source>
        <dbReference type="Proteomes" id="UP001430848"/>
    </source>
</evidence>
<dbReference type="Proteomes" id="UP001430848">
    <property type="component" value="Unassembled WGS sequence"/>
</dbReference>
<dbReference type="InterPro" id="IPR051276">
    <property type="entry name" value="Saccharopine_DH-like_oxidrdct"/>
</dbReference>
<protein>
    <recommendedName>
        <fullName evidence="3">Saccharopine dehydrogenase NADP binding domain-containing protein</fullName>
    </recommendedName>
</protein>
<feature type="domain" description="Saccharopine dehydrogenase NADP binding" evidence="3">
    <location>
        <begin position="13"/>
        <end position="140"/>
    </location>
</feature>
<evidence type="ECO:0000313" key="4">
    <source>
        <dbReference type="EMBL" id="KAK7713090.1"/>
    </source>
</evidence>
<dbReference type="PANTHER" id="PTHR12286">
    <property type="entry name" value="SACCHAROPINE DEHYDROGENASE-LIKE OXIDOREDUCTASE"/>
    <property type="match status" value="1"/>
</dbReference>
<dbReference type="Pfam" id="PF03435">
    <property type="entry name" value="Sacchrp_dh_NADP"/>
    <property type="match status" value="1"/>
</dbReference>
<feature type="transmembrane region" description="Helical" evidence="2">
    <location>
        <begin position="294"/>
        <end position="314"/>
    </location>
</feature>
<comment type="caution">
    <text evidence="4">The sequence shown here is derived from an EMBL/GenBank/DDBJ whole genome shotgun (WGS) entry which is preliminary data.</text>
</comment>
<dbReference type="Gene3D" id="3.40.50.720">
    <property type="entry name" value="NAD(P)-binding Rossmann-like Domain"/>
    <property type="match status" value="1"/>
</dbReference>